<protein>
    <submittedName>
        <fullName evidence="7">PA14 domain-containing protein</fullName>
    </submittedName>
</protein>
<feature type="signal peptide" evidence="4">
    <location>
        <begin position="1"/>
        <end position="41"/>
    </location>
</feature>
<evidence type="ECO:0000256" key="1">
    <source>
        <dbReference type="ARBA" id="ARBA00023295"/>
    </source>
</evidence>
<proteinExistence type="predicted"/>
<dbReference type="EMBL" id="CP147982">
    <property type="protein sequence ID" value="WXK76973.1"/>
    <property type="molecule type" value="Genomic_DNA"/>
</dbReference>
<sequence>MTRTARKAPVHQKRLVVARTGGVMSAVVLGSLLAAAPQASAADVTCSANVYQRTFYKNTSFSGSPVKTDCDSAIDQSWSGGPVSGMPSDDFGVRWSVTRDFGSGGPFTFTASATDGVRVYLDGARKIDLWKGTGDTARSQSVNLTVPSGKHTLRVDYVNWSGAAKVKYTYTPRTSATYDKTKPLAPTGVKTAYNTTTRRTTVSWSANKEMDLASYALYRRPVGSSTWTQVTTTTARSHTDPLVNPDDRTPYYYEVRAKDKAGNTSSGSTDTIVRPLPVVTELTGTYDKASGKVTLKWPLNTESHFDHYTVLSNDKVDGYWVWVPLGTTKGNTWTTEPVVADGEWGHYRVLVTNDGGTTTYNPNGLDATATNELWLEIPDGIAPAYAPELTLGSCATGVQATATDHTPAPIRDFTGLEIERREAGTGTWSVALHKGYDPRLDTATATVCDPLPADGRSYEYRARTYDAAGNHSPSSEIRTVTVPVG</sequence>
<dbReference type="SMART" id="SM00758">
    <property type="entry name" value="PA14"/>
    <property type="match status" value="1"/>
</dbReference>
<keyword evidence="8" id="KW-1185">Reference proteome</keyword>
<keyword evidence="2" id="KW-0624">Polysaccharide degradation</keyword>
<dbReference type="RefSeq" id="WP_407286397.1">
    <property type="nucleotide sequence ID" value="NZ_CP147982.1"/>
</dbReference>
<keyword evidence="4" id="KW-0732">Signal</keyword>
<evidence type="ECO:0000256" key="4">
    <source>
        <dbReference type="SAM" id="SignalP"/>
    </source>
</evidence>
<dbReference type="Gene3D" id="2.60.40.10">
    <property type="entry name" value="Immunoglobulins"/>
    <property type="match status" value="1"/>
</dbReference>
<feature type="domain" description="Fibronectin type-III" evidence="5">
    <location>
        <begin position="185"/>
        <end position="278"/>
    </location>
</feature>
<organism evidence="7 8">
    <name type="scientific">Streptomyces sirii</name>
    <dbReference type="NCBI Taxonomy" id="3127701"/>
    <lineage>
        <taxon>Bacteria</taxon>
        <taxon>Bacillati</taxon>
        <taxon>Actinomycetota</taxon>
        <taxon>Actinomycetes</taxon>
        <taxon>Kitasatosporales</taxon>
        <taxon>Streptomycetaceae</taxon>
        <taxon>Streptomyces</taxon>
    </lineage>
</organism>
<reference evidence="7 8" key="1">
    <citation type="submission" date="2024-03" db="EMBL/GenBank/DDBJ databases">
        <title>The complete genome of Streptomyces sirii sp.nov.</title>
        <authorList>
            <person name="Zakalyukina Y.V."/>
            <person name="Belik A.R."/>
            <person name="Biryukov M.V."/>
            <person name="Baturina O.A."/>
            <person name="Kabilov M.R."/>
        </authorList>
    </citation>
    <scope>NUCLEOTIDE SEQUENCE [LARGE SCALE GENOMIC DNA]</scope>
    <source>
        <strain evidence="7 8">BP-8</strain>
    </source>
</reference>
<evidence type="ECO:0000313" key="8">
    <source>
        <dbReference type="Proteomes" id="UP001626628"/>
    </source>
</evidence>
<keyword evidence="1" id="KW-0326">Glycosidase</keyword>
<evidence type="ECO:0000256" key="3">
    <source>
        <dbReference type="SAM" id="MobiDB-lite"/>
    </source>
</evidence>
<feature type="chain" id="PRO_5045506732" evidence="4">
    <location>
        <begin position="42"/>
        <end position="485"/>
    </location>
</feature>
<feature type="domain" description="PA14" evidence="6">
    <location>
        <begin position="46"/>
        <end position="189"/>
    </location>
</feature>
<accession>A0ABZ2QLK1</accession>
<dbReference type="PROSITE" id="PS50853">
    <property type="entry name" value="FN3"/>
    <property type="match status" value="1"/>
</dbReference>
<dbReference type="SUPFAM" id="SSF49265">
    <property type="entry name" value="Fibronectin type III"/>
    <property type="match status" value="1"/>
</dbReference>
<gene>
    <name evidence="7" type="ORF">WAB15_13730</name>
</gene>
<dbReference type="InterPro" id="IPR013783">
    <property type="entry name" value="Ig-like_fold"/>
</dbReference>
<dbReference type="PROSITE" id="PS51820">
    <property type="entry name" value="PA14"/>
    <property type="match status" value="1"/>
</dbReference>
<dbReference type="Proteomes" id="UP001626628">
    <property type="component" value="Chromosome"/>
</dbReference>
<dbReference type="Pfam" id="PF07691">
    <property type="entry name" value="PA14"/>
    <property type="match status" value="1"/>
</dbReference>
<evidence type="ECO:0000313" key="7">
    <source>
        <dbReference type="EMBL" id="WXK76973.1"/>
    </source>
</evidence>
<feature type="region of interest" description="Disordered" evidence="3">
    <location>
        <begin position="229"/>
        <end position="248"/>
    </location>
</feature>
<evidence type="ECO:0000259" key="6">
    <source>
        <dbReference type="PROSITE" id="PS51820"/>
    </source>
</evidence>
<dbReference type="InterPro" id="IPR036116">
    <property type="entry name" value="FN3_sf"/>
</dbReference>
<keyword evidence="2" id="KW-0119">Carbohydrate metabolism</keyword>
<dbReference type="InterPro" id="IPR037524">
    <property type="entry name" value="PA14/GLEYA"/>
</dbReference>
<dbReference type="SUPFAM" id="SSF56988">
    <property type="entry name" value="Anthrax protective antigen"/>
    <property type="match status" value="1"/>
</dbReference>
<name>A0ABZ2QLK1_9ACTN</name>
<dbReference type="InterPro" id="IPR011658">
    <property type="entry name" value="PA14_dom"/>
</dbReference>
<evidence type="ECO:0000256" key="2">
    <source>
        <dbReference type="ARBA" id="ARBA00023326"/>
    </source>
</evidence>
<keyword evidence="1" id="KW-0378">Hydrolase</keyword>
<evidence type="ECO:0000259" key="5">
    <source>
        <dbReference type="PROSITE" id="PS50853"/>
    </source>
</evidence>
<dbReference type="InterPro" id="IPR003961">
    <property type="entry name" value="FN3_dom"/>
</dbReference>